<evidence type="ECO:0000256" key="1">
    <source>
        <dbReference type="ARBA" id="ARBA00023004"/>
    </source>
</evidence>
<dbReference type="Pfam" id="PF04362">
    <property type="entry name" value="Iron_traffic"/>
    <property type="match status" value="1"/>
</dbReference>
<organism evidence="2">
    <name type="scientific">hydrothermal vent metagenome</name>
    <dbReference type="NCBI Taxonomy" id="652676"/>
    <lineage>
        <taxon>unclassified sequences</taxon>
        <taxon>metagenomes</taxon>
        <taxon>ecological metagenomes</taxon>
    </lineage>
</organism>
<evidence type="ECO:0000313" key="2">
    <source>
        <dbReference type="EMBL" id="VAW45218.1"/>
    </source>
</evidence>
<dbReference type="InterPro" id="IPR007457">
    <property type="entry name" value="Fe_traffick_prot_YggX"/>
</dbReference>
<dbReference type="PANTHER" id="PTHR36965:SF1">
    <property type="entry name" value="FE(2+)-TRAFFICKING PROTEIN-RELATED"/>
    <property type="match status" value="1"/>
</dbReference>
<dbReference type="NCBIfam" id="NF003817">
    <property type="entry name" value="PRK05408.1"/>
    <property type="match status" value="1"/>
</dbReference>
<dbReference type="Gene3D" id="1.10.3880.10">
    <property type="entry name" value="Fe(II) trafficking protein YggX"/>
    <property type="match status" value="1"/>
</dbReference>
<dbReference type="GO" id="GO:0005506">
    <property type="term" value="F:iron ion binding"/>
    <property type="evidence" value="ECO:0007669"/>
    <property type="project" value="InterPro"/>
</dbReference>
<protein>
    <recommendedName>
        <fullName evidence="3">Fe(2+)-trafficking protein YggX</fullName>
    </recommendedName>
</protein>
<dbReference type="SUPFAM" id="SSF111148">
    <property type="entry name" value="YggX-like"/>
    <property type="match status" value="1"/>
</dbReference>
<sequence length="90" mass="10435">MTTINCIKYGEGQEPIPYTPYPGDIGQQIHQQVSLKFWQDWLAQQTMIINENHFSPIDPDHRKIIEQKMVEFLFEGKDAKPQGYAPNDAD</sequence>
<dbReference type="PIRSF" id="PIRSF029827">
    <property type="entry name" value="Fe_traffic_YggX"/>
    <property type="match status" value="1"/>
</dbReference>
<gene>
    <name evidence="2" type="ORF">MNBD_GAMMA02-681</name>
</gene>
<dbReference type="EMBL" id="UOFA01000168">
    <property type="protein sequence ID" value="VAW45218.1"/>
    <property type="molecule type" value="Genomic_DNA"/>
</dbReference>
<evidence type="ECO:0008006" key="3">
    <source>
        <dbReference type="Google" id="ProtNLM"/>
    </source>
</evidence>
<dbReference type="InterPro" id="IPR036766">
    <property type="entry name" value="Fe_traffick_prot_YggX_sf"/>
</dbReference>
<name>A0A3B0VNK7_9ZZZZ</name>
<reference evidence="2" key="1">
    <citation type="submission" date="2018-06" db="EMBL/GenBank/DDBJ databases">
        <authorList>
            <person name="Zhirakovskaya E."/>
        </authorList>
    </citation>
    <scope>NUCLEOTIDE SEQUENCE</scope>
</reference>
<dbReference type="GO" id="GO:0005829">
    <property type="term" value="C:cytosol"/>
    <property type="evidence" value="ECO:0007669"/>
    <property type="project" value="TreeGrafter"/>
</dbReference>
<dbReference type="GO" id="GO:0034599">
    <property type="term" value="P:cellular response to oxidative stress"/>
    <property type="evidence" value="ECO:0007669"/>
    <property type="project" value="TreeGrafter"/>
</dbReference>
<dbReference type="PANTHER" id="PTHR36965">
    <property type="entry name" value="FE(2+)-TRAFFICKING PROTEIN-RELATED"/>
    <property type="match status" value="1"/>
</dbReference>
<accession>A0A3B0VNK7</accession>
<dbReference type="HAMAP" id="MF_00686">
    <property type="entry name" value="Fe_traffic_YggX"/>
    <property type="match status" value="1"/>
</dbReference>
<dbReference type="AlphaFoldDB" id="A0A3B0VNK7"/>
<keyword evidence="1" id="KW-0408">Iron</keyword>
<proteinExistence type="inferred from homology"/>